<sequence length="782" mass="87623">MLQPKTRWITSHAPKDKIDALASSMNLPEAVAQLLISRGMETEAAVEKFLKGGVDDFHNPFLMDGMKESVDRIISAIENNEKILVFGDYDADGVSSTSVMWYTLKELGADFDYYIPNRFTEGYGPNEPALRKAKEDGFSLVITVDTGISAVDQAAAAREMGLDFIITDHHEAPPVLPDAYSIINPKKPGCSYPFKGLAGVGVALKVSQALLGRVPVHLFDIGCIGTIADLVPLVDENRLIAREGIKALSRTNKKGLIELLKVCNIKDKELTAEHIGFAVGPRVNAAGRLDSADPAVELFITDDSETGERLAKQIDSINKERQAIVNEITEEAVKIVEEEFPPAEQSVLVIAKEGWNAGVIGIVASRLVEKYYRPTIVLSIDHEKGTAKGSARSIAGFDMFENLSLSRDILPHFGGHPMAAGMTLSLHDVDELRNRLNKQAEEQLSPEDFQPITAVDLELELSDISLETVELMERLAPFGTGNPAPKVCLRNVPVREMKKIGSQSNHLKMQVGDSPSKLLDCIGFFKGAVIDEIAPYSLVSFVGELNVNEWNGFRKPQLMVQDIAVTDWQLFDYRGLRDIASRLADLPEKRTVYVRFSQTALIKHVQEKPFVFEAEENQLPPKGLLEGKYAVFLDVPSSLAHFKEWLEEAGQPDRIYAVFHHESDHFFSTIPSRDQFKWYYAFLMKKGLFHIDKQGEELARWKGWSKETVDFMSKVFFELDFVTIENGVITVKHQPVKKDLESSELYRRKLNFAELESGLVYSSYQQLKQWFTDIKQHEKIVF</sequence>
<feature type="domain" description="RecJ OB" evidence="9">
    <location>
        <begin position="455"/>
        <end position="562"/>
    </location>
</feature>
<dbReference type="Pfam" id="PF10141">
    <property type="entry name" value="ssDNA-exonuc_C"/>
    <property type="match status" value="1"/>
</dbReference>
<proteinExistence type="inferred from homology"/>
<keyword evidence="11" id="KW-1185">Reference proteome</keyword>
<dbReference type="EMBL" id="NOII01000002">
    <property type="protein sequence ID" value="OYD58039.1"/>
    <property type="molecule type" value="Genomic_DNA"/>
</dbReference>
<dbReference type="InterPro" id="IPR001667">
    <property type="entry name" value="DDH_dom"/>
</dbReference>
<keyword evidence="3" id="KW-0540">Nuclease</keyword>
<dbReference type="Pfam" id="PF01368">
    <property type="entry name" value="DHH"/>
    <property type="match status" value="1"/>
</dbReference>
<dbReference type="GO" id="GO:0006281">
    <property type="term" value="P:DNA repair"/>
    <property type="evidence" value="ECO:0007669"/>
    <property type="project" value="InterPro"/>
</dbReference>
<evidence type="ECO:0000259" key="9">
    <source>
        <dbReference type="Pfam" id="PF17768"/>
    </source>
</evidence>
<evidence type="ECO:0000259" key="8">
    <source>
        <dbReference type="Pfam" id="PF10141"/>
    </source>
</evidence>
<dbReference type="InterPro" id="IPR038763">
    <property type="entry name" value="DHH_sf"/>
</dbReference>
<keyword evidence="4" id="KW-0378">Hydrolase</keyword>
<dbReference type="Pfam" id="PF02272">
    <property type="entry name" value="DHHA1"/>
    <property type="match status" value="1"/>
</dbReference>
<evidence type="ECO:0000259" key="6">
    <source>
        <dbReference type="Pfam" id="PF01368"/>
    </source>
</evidence>
<feature type="domain" description="DDH" evidence="6">
    <location>
        <begin position="82"/>
        <end position="208"/>
    </location>
</feature>
<evidence type="ECO:0000256" key="4">
    <source>
        <dbReference type="ARBA" id="ARBA00022801"/>
    </source>
</evidence>
<dbReference type="Gene3D" id="3.10.310.30">
    <property type="match status" value="1"/>
</dbReference>
<dbReference type="PANTHER" id="PTHR30255">
    <property type="entry name" value="SINGLE-STRANDED-DNA-SPECIFIC EXONUCLEASE RECJ"/>
    <property type="match status" value="1"/>
</dbReference>
<evidence type="ECO:0000256" key="1">
    <source>
        <dbReference type="ARBA" id="ARBA00005915"/>
    </source>
</evidence>
<comment type="caution">
    <text evidence="10">The sequence shown here is derived from an EMBL/GenBank/DDBJ whole genome shotgun (WGS) entry which is preliminary data.</text>
</comment>
<dbReference type="OrthoDB" id="9809852at2"/>
<feature type="domain" description="DHHA1" evidence="7">
    <location>
        <begin position="345"/>
        <end position="441"/>
    </location>
</feature>
<dbReference type="Pfam" id="PF17768">
    <property type="entry name" value="RecJ_OB"/>
    <property type="match status" value="1"/>
</dbReference>
<evidence type="ECO:0000259" key="7">
    <source>
        <dbReference type="Pfam" id="PF02272"/>
    </source>
</evidence>
<dbReference type="InterPro" id="IPR018779">
    <property type="entry name" value="RecJ_C"/>
</dbReference>
<gene>
    <name evidence="10" type="primary">recJ</name>
    <name evidence="10" type="ORF">CGZ90_09130</name>
</gene>
<dbReference type="InterPro" id="IPR004610">
    <property type="entry name" value="RecJ"/>
</dbReference>
<dbReference type="GO" id="GO:0008409">
    <property type="term" value="F:5'-3' exonuclease activity"/>
    <property type="evidence" value="ECO:0007669"/>
    <property type="project" value="InterPro"/>
</dbReference>
<protein>
    <recommendedName>
        <fullName evidence="2">Single-stranded-DNA-specific exonuclease RecJ</fullName>
    </recommendedName>
</protein>
<evidence type="ECO:0000256" key="3">
    <source>
        <dbReference type="ARBA" id="ARBA00022722"/>
    </source>
</evidence>
<dbReference type="Proteomes" id="UP000215059">
    <property type="component" value="Unassembled WGS sequence"/>
</dbReference>
<dbReference type="GO" id="GO:0006310">
    <property type="term" value="P:DNA recombination"/>
    <property type="evidence" value="ECO:0007669"/>
    <property type="project" value="InterPro"/>
</dbReference>
<dbReference type="InterPro" id="IPR051673">
    <property type="entry name" value="SSDNA_exonuclease_RecJ"/>
</dbReference>
<feature type="domain" description="Single-stranded-DNA-specific exonuclease RecJ C-terminal" evidence="8">
    <location>
        <begin position="569"/>
        <end position="771"/>
    </location>
</feature>
<dbReference type="GO" id="GO:0003676">
    <property type="term" value="F:nucleic acid binding"/>
    <property type="evidence" value="ECO:0007669"/>
    <property type="project" value="InterPro"/>
</dbReference>
<keyword evidence="5 10" id="KW-0269">Exonuclease</keyword>
<evidence type="ECO:0000313" key="10">
    <source>
        <dbReference type="EMBL" id="OYD58039.1"/>
    </source>
</evidence>
<evidence type="ECO:0000256" key="2">
    <source>
        <dbReference type="ARBA" id="ARBA00019841"/>
    </source>
</evidence>
<dbReference type="InterPro" id="IPR003156">
    <property type="entry name" value="DHHA1_dom"/>
</dbReference>
<dbReference type="Gene3D" id="3.90.1640.30">
    <property type="match status" value="1"/>
</dbReference>
<accession>A0A235FA36</accession>
<evidence type="ECO:0000256" key="5">
    <source>
        <dbReference type="ARBA" id="ARBA00022839"/>
    </source>
</evidence>
<dbReference type="NCBIfam" id="TIGR00644">
    <property type="entry name" value="recJ"/>
    <property type="match status" value="1"/>
</dbReference>
<dbReference type="RefSeq" id="WP_094252072.1">
    <property type="nucleotide sequence ID" value="NZ_JBHLXL010000001.1"/>
</dbReference>
<comment type="similarity">
    <text evidence="1">Belongs to the RecJ family.</text>
</comment>
<dbReference type="SUPFAM" id="SSF64182">
    <property type="entry name" value="DHH phosphoesterases"/>
    <property type="match status" value="1"/>
</dbReference>
<reference evidence="10 11" key="1">
    <citation type="submission" date="2017-07" db="EMBL/GenBank/DDBJ databases">
        <title>Fictibacillus sp. nov. GDSW-R2A3 Genome sequencing and assembly.</title>
        <authorList>
            <person name="Mayilraj S."/>
        </authorList>
    </citation>
    <scope>NUCLEOTIDE SEQUENCE [LARGE SCALE GENOMIC DNA]</scope>
    <source>
        <strain evidence="10 11">GDSW-R2A3</strain>
    </source>
</reference>
<dbReference type="InterPro" id="IPR041122">
    <property type="entry name" value="RecJ_OB"/>
</dbReference>
<evidence type="ECO:0000313" key="11">
    <source>
        <dbReference type="Proteomes" id="UP000215059"/>
    </source>
</evidence>
<dbReference type="AlphaFoldDB" id="A0A235FA36"/>
<name>A0A235FA36_9BACL</name>
<organism evidence="10 11">
    <name type="scientific">Fictibacillus aquaticus</name>
    <dbReference type="NCBI Taxonomy" id="2021314"/>
    <lineage>
        <taxon>Bacteria</taxon>
        <taxon>Bacillati</taxon>
        <taxon>Bacillota</taxon>
        <taxon>Bacilli</taxon>
        <taxon>Bacillales</taxon>
        <taxon>Fictibacillaceae</taxon>
        <taxon>Fictibacillus</taxon>
    </lineage>
</organism>
<dbReference type="PANTHER" id="PTHR30255:SF2">
    <property type="entry name" value="SINGLE-STRANDED-DNA-SPECIFIC EXONUCLEASE RECJ"/>
    <property type="match status" value="1"/>
</dbReference>